<dbReference type="EMBL" id="RJJQ01000007">
    <property type="protein sequence ID" value="RNI22922.1"/>
    <property type="molecule type" value="Genomic_DNA"/>
</dbReference>
<dbReference type="CDD" id="cd03444">
    <property type="entry name" value="Thioesterase_II_repeat1"/>
    <property type="match status" value="1"/>
</dbReference>
<evidence type="ECO:0000259" key="5">
    <source>
        <dbReference type="Pfam" id="PF13622"/>
    </source>
</evidence>
<sequence>MTDTPRSSPPLPSPDTSRWPRSADGTSEIFTQAVTLTETTPEHFDRAFTAVTQPCPWPKAYGGDLVAQAVVAAIRTVDGKHLHSTHSYFMRPAEIGAEVRYEVELLRDGRGYSTRQVRGYQGGKPIFVCLTGFAAGEPGGELQSELPADIKDPETLPSSATYLSGRSGGTMTEQSRGYWSAGRSFDIRHVPDPVYLTVDGEHVPHQAVWVRPFDALREVPGLDDRQRDTAALSYVCDYTILEPTLRALGLAWADEGLVTASLDHSMWFHRSAPVEGWLLYAQEAISASDGRGLNLGRFFTPDGTHLATVLQEGMIRSRTGAPR</sequence>
<dbReference type="GO" id="GO:0006637">
    <property type="term" value="P:acyl-CoA metabolic process"/>
    <property type="evidence" value="ECO:0007669"/>
    <property type="project" value="InterPro"/>
</dbReference>
<dbReference type="OrthoDB" id="9781019at2"/>
<dbReference type="Gene3D" id="2.40.160.210">
    <property type="entry name" value="Acyl-CoA thioesterase, double hotdog domain"/>
    <property type="match status" value="1"/>
</dbReference>
<proteinExistence type="inferred from homology"/>
<feature type="domain" description="Acyl-CoA thioesterase 2 C-terminal" evidence="4">
    <location>
        <begin position="192"/>
        <end position="314"/>
    </location>
</feature>
<dbReference type="Pfam" id="PF02551">
    <property type="entry name" value="Acyl_CoA_thio"/>
    <property type="match status" value="1"/>
</dbReference>
<dbReference type="RefSeq" id="WP_123271121.1">
    <property type="nucleotide sequence ID" value="NZ_RJJQ01000007.1"/>
</dbReference>
<evidence type="ECO:0000313" key="7">
    <source>
        <dbReference type="Proteomes" id="UP000271678"/>
    </source>
</evidence>
<dbReference type="InterPro" id="IPR025652">
    <property type="entry name" value="TesB_C"/>
</dbReference>
<feature type="region of interest" description="Disordered" evidence="3">
    <location>
        <begin position="1"/>
        <end position="23"/>
    </location>
</feature>
<dbReference type="InterPro" id="IPR029069">
    <property type="entry name" value="HotDog_dom_sf"/>
</dbReference>
<dbReference type="InterPro" id="IPR003703">
    <property type="entry name" value="Acyl_CoA_thio"/>
</dbReference>
<dbReference type="PANTHER" id="PTHR11066:SF34">
    <property type="entry name" value="ACYL-COENZYME A THIOESTERASE 8"/>
    <property type="match status" value="1"/>
</dbReference>
<dbReference type="CDD" id="cd03445">
    <property type="entry name" value="Thioesterase_II_repeat2"/>
    <property type="match status" value="1"/>
</dbReference>
<dbReference type="PANTHER" id="PTHR11066">
    <property type="entry name" value="ACYL-COA THIOESTERASE"/>
    <property type="match status" value="1"/>
</dbReference>
<dbReference type="GO" id="GO:0047617">
    <property type="term" value="F:fatty acyl-CoA hydrolase activity"/>
    <property type="evidence" value="ECO:0007669"/>
    <property type="project" value="InterPro"/>
</dbReference>
<dbReference type="InterPro" id="IPR049449">
    <property type="entry name" value="TesB_ACOT8-like_N"/>
</dbReference>
<evidence type="ECO:0000259" key="4">
    <source>
        <dbReference type="Pfam" id="PF02551"/>
    </source>
</evidence>
<keyword evidence="2" id="KW-0378">Hydrolase</keyword>
<name>A0A3M9MBH5_9MICO</name>
<feature type="domain" description="Acyl-CoA thioesterase-like N-terminal HotDog" evidence="5">
    <location>
        <begin position="56"/>
        <end position="133"/>
    </location>
</feature>
<protein>
    <submittedName>
        <fullName evidence="6">Acyl-CoA thioesterase II</fullName>
    </submittedName>
</protein>
<evidence type="ECO:0000313" key="6">
    <source>
        <dbReference type="EMBL" id="RNI22922.1"/>
    </source>
</evidence>
<accession>A0A3M9MBH5</accession>
<evidence type="ECO:0000256" key="1">
    <source>
        <dbReference type="ARBA" id="ARBA00006538"/>
    </source>
</evidence>
<comment type="caution">
    <text evidence="6">The sequence shown here is derived from an EMBL/GenBank/DDBJ whole genome shotgun (WGS) entry which is preliminary data.</text>
</comment>
<evidence type="ECO:0000256" key="2">
    <source>
        <dbReference type="ARBA" id="ARBA00022801"/>
    </source>
</evidence>
<dbReference type="Pfam" id="PF13622">
    <property type="entry name" value="4HBT_3"/>
    <property type="match status" value="1"/>
</dbReference>
<keyword evidence="7" id="KW-1185">Reference proteome</keyword>
<gene>
    <name evidence="6" type="ORF">EFY87_08940</name>
</gene>
<evidence type="ECO:0000256" key="3">
    <source>
        <dbReference type="SAM" id="MobiDB-lite"/>
    </source>
</evidence>
<dbReference type="SUPFAM" id="SSF54637">
    <property type="entry name" value="Thioesterase/thiol ester dehydrase-isomerase"/>
    <property type="match status" value="2"/>
</dbReference>
<dbReference type="GO" id="GO:0009062">
    <property type="term" value="P:fatty acid catabolic process"/>
    <property type="evidence" value="ECO:0007669"/>
    <property type="project" value="TreeGrafter"/>
</dbReference>
<comment type="similarity">
    <text evidence="1">Belongs to the C/M/P thioester hydrolase family.</text>
</comment>
<dbReference type="InterPro" id="IPR042171">
    <property type="entry name" value="Acyl-CoA_hotdog"/>
</dbReference>
<reference evidence="6 7" key="1">
    <citation type="submission" date="2018-11" db="EMBL/GenBank/DDBJ databases">
        <title>Draft genome of Simplicispira Flexivirga sp. BO-16.</title>
        <authorList>
            <person name="Im W.T."/>
        </authorList>
    </citation>
    <scope>NUCLEOTIDE SEQUENCE [LARGE SCALE GENOMIC DNA]</scope>
    <source>
        <strain evidence="6 7">BO-16</strain>
    </source>
</reference>
<organism evidence="6 7">
    <name type="scientific">Flexivirga caeni</name>
    <dbReference type="NCBI Taxonomy" id="2294115"/>
    <lineage>
        <taxon>Bacteria</taxon>
        <taxon>Bacillati</taxon>
        <taxon>Actinomycetota</taxon>
        <taxon>Actinomycetes</taxon>
        <taxon>Micrococcales</taxon>
        <taxon>Dermacoccaceae</taxon>
        <taxon>Flexivirga</taxon>
    </lineage>
</organism>
<dbReference type="Proteomes" id="UP000271678">
    <property type="component" value="Unassembled WGS sequence"/>
</dbReference>
<dbReference type="AlphaFoldDB" id="A0A3M9MBH5"/>